<keyword evidence="7 9" id="KW-0067">ATP-binding</keyword>
<dbReference type="PANTHER" id="PTHR46485">
    <property type="entry name" value="LIM DOMAIN KINASE 1"/>
    <property type="match status" value="1"/>
</dbReference>
<evidence type="ECO:0000256" key="5">
    <source>
        <dbReference type="ARBA" id="ARBA00022741"/>
    </source>
</evidence>
<dbReference type="InterPro" id="IPR011009">
    <property type="entry name" value="Kinase-like_dom_sf"/>
</dbReference>
<dbReference type="GO" id="GO:0005737">
    <property type="term" value="C:cytoplasm"/>
    <property type="evidence" value="ECO:0007669"/>
    <property type="project" value="TreeGrafter"/>
</dbReference>
<evidence type="ECO:0000256" key="3">
    <source>
        <dbReference type="ARBA" id="ARBA00022527"/>
    </source>
</evidence>
<dbReference type="PROSITE" id="PS50011">
    <property type="entry name" value="PROTEIN_KINASE_DOM"/>
    <property type="match status" value="1"/>
</dbReference>
<evidence type="ECO:0000256" key="7">
    <source>
        <dbReference type="ARBA" id="ARBA00022840"/>
    </source>
</evidence>
<dbReference type="GO" id="GO:0005524">
    <property type="term" value="F:ATP binding"/>
    <property type="evidence" value="ECO:0007669"/>
    <property type="project" value="UniProtKB-UniRule"/>
</dbReference>
<sequence length="562" mass="62761">MMVSNIMVINDLTASRIDGARCSAKVLDGMCSKMASSSTSCTSAPLETAASSEDSGDSCPATPHFKCAPHPFATVFGQFYAADDFDVLEMLGEGFFSKVSKVRLRSTGEEMVLKKAKSNGTAEHRRAVHADAAREAAMLHRLSHENILALRGVCIQVAEDGCWDMHLLVDYCEGGSLSRLILDHSTPFPWCQRVRYALDIALAMQYIHAHKIIHRDLTSMNVLLQTSHESSVWGRAVVADFGLSCRFPRRGEKLPQVGTTYFMSPECLKEEYYDGKSDVFSFGVIMCQLIARIDADPDSGLHRTSNFGLDYVRFTPCCPLDTPISFLKLAFHSCVMDPLERPSFEMIVILLQNVMNVVPSSPSQLEGESTELENSFLAMERLARDVARDEPTLDHTNPFLDHERFRKERKILPRKGSRRRSETKPERGLSDGNCLGVDHVRFSPHSSHFGVFRRRCSSLPPDVDSPFISRDLVDEKSEFCPGGVPLVYRDFDMKFLKQMKRFPSRRHTLIPECGTVRSTLDLQSLRSNPTSSSFLHSTTATLSSTSDVNGPSVRIEETPDVL</sequence>
<keyword evidence="3" id="KW-0723">Serine/threonine-protein kinase</keyword>
<feature type="compositionally biased region" description="Basic and acidic residues" evidence="10">
    <location>
        <begin position="419"/>
        <end position="429"/>
    </location>
</feature>
<feature type="binding site" evidence="9">
    <location>
        <position position="114"/>
    </location>
    <ligand>
        <name>ATP</name>
        <dbReference type="ChEBI" id="CHEBI:30616"/>
    </ligand>
</feature>
<feature type="region of interest" description="Disordered" evidence="10">
    <location>
        <begin position="528"/>
        <end position="562"/>
    </location>
</feature>
<dbReference type="OMA" id="PSFEMIV"/>
<dbReference type="GO" id="GO:0046872">
    <property type="term" value="F:metal ion binding"/>
    <property type="evidence" value="ECO:0007669"/>
    <property type="project" value="UniProtKB-KW"/>
</dbReference>
<dbReference type="Gene3D" id="1.10.510.10">
    <property type="entry name" value="Transferase(Phosphotransferase) domain 1"/>
    <property type="match status" value="1"/>
</dbReference>
<evidence type="ECO:0000256" key="6">
    <source>
        <dbReference type="ARBA" id="ARBA00022777"/>
    </source>
</evidence>
<dbReference type="Pfam" id="PF00069">
    <property type="entry name" value="Pkinase"/>
    <property type="match status" value="1"/>
</dbReference>
<evidence type="ECO:0000256" key="2">
    <source>
        <dbReference type="ARBA" id="ARBA00001946"/>
    </source>
</evidence>
<accession>A0A0N4WTC1</accession>
<dbReference type="OrthoDB" id="20134at2759"/>
<dbReference type="PROSITE" id="PS00109">
    <property type="entry name" value="PROTEIN_KINASE_TYR"/>
    <property type="match status" value="1"/>
</dbReference>
<feature type="compositionally biased region" description="Low complexity" evidence="10">
    <location>
        <begin position="530"/>
        <end position="546"/>
    </location>
</feature>
<dbReference type="SUPFAM" id="SSF56112">
    <property type="entry name" value="Protein kinase-like (PK-like)"/>
    <property type="match status" value="1"/>
</dbReference>
<keyword evidence="5 9" id="KW-0547">Nucleotide-binding</keyword>
<keyword evidence="4" id="KW-0808">Transferase</keyword>
<dbReference type="GO" id="GO:0030036">
    <property type="term" value="P:actin cytoskeleton organization"/>
    <property type="evidence" value="ECO:0007669"/>
    <property type="project" value="TreeGrafter"/>
</dbReference>
<comment type="cofactor">
    <cofactor evidence="2">
        <name>Mg(2+)</name>
        <dbReference type="ChEBI" id="CHEBI:18420"/>
    </cofactor>
</comment>
<evidence type="ECO:0000256" key="8">
    <source>
        <dbReference type="ARBA" id="ARBA00023211"/>
    </source>
</evidence>
<evidence type="ECO:0000313" key="12">
    <source>
        <dbReference type="EMBL" id="VDO54302.1"/>
    </source>
</evidence>
<keyword evidence="13" id="KW-1185">Reference proteome</keyword>
<dbReference type="EMBL" id="UZAF01018720">
    <property type="protein sequence ID" value="VDO54302.1"/>
    <property type="molecule type" value="Genomic_DNA"/>
</dbReference>
<evidence type="ECO:0000313" key="13">
    <source>
        <dbReference type="Proteomes" id="UP000268014"/>
    </source>
</evidence>
<dbReference type="STRING" id="6290.A0A0N4WTC1"/>
<comment type="cofactor">
    <cofactor evidence="1">
        <name>Mn(2+)</name>
        <dbReference type="ChEBI" id="CHEBI:29035"/>
    </cofactor>
</comment>
<evidence type="ECO:0000256" key="4">
    <source>
        <dbReference type="ARBA" id="ARBA00022679"/>
    </source>
</evidence>
<dbReference type="InterPro" id="IPR017441">
    <property type="entry name" value="Protein_kinase_ATP_BS"/>
</dbReference>
<feature type="region of interest" description="Disordered" evidence="10">
    <location>
        <begin position="411"/>
        <end position="430"/>
    </location>
</feature>
<dbReference type="GO" id="GO:0004674">
    <property type="term" value="F:protein serine/threonine kinase activity"/>
    <property type="evidence" value="ECO:0007669"/>
    <property type="project" value="UniProtKB-KW"/>
</dbReference>
<organism evidence="14">
    <name type="scientific">Haemonchus placei</name>
    <name type="common">Barber's pole worm</name>
    <dbReference type="NCBI Taxonomy" id="6290"/>
    <lineage>
        <taxon>Eukaryota</taxon>
        <taxon>Metazoa</taxon>
        <taxon>Ecdysozoa</taxon>
        <taxon>Nematoda</taxon>
        <taxon>Chromadorea</taxon>
        <taxon>Rhabditida</taxon>
        <taxon>Rhabditina</taxon>
        <taxon>Rhabditomorpha</taxon>
        <taxon>Strongyloidea</taxon>
        <taxon>Trichostrongylidae</taxon>
        <taxon>Haemonchus</taxon>
    </lineage>
</organism>
<dbReference type="PANTHER" id="PTHR46485:SF5">
    <property type="entry name" value="CENTER DIVIDER, ISOFORM A"/>
    <property type="match status" value="1"/>
</dbReference>
<gene>
    <name evidence="12" type="ORF">HPLM_LOCUS14821</name>
</gene>
<keyword evidence="6" id="KW-0418">Kinase</keyword>
<dbReference type="InterPro" id="IPR000719">
    <property type="entry name" value="Prot_kinase_dom"/>
</dbReference>
<protein>
    <submittedName>
        <fullName evidence="14">Protein kinase domain-containing protein</fullName>
    </submittedName>
</protein>
<reference evidence="14" key="1">
    <citation type="submission" date="2017-02" db="UniProtKB">
        <authorList>
            <consortium name="WormBaseParasite"/>
        </authorList>
    </citation>
    <scope>IDENTIFICATION</scope>
</reference>
<name>A0A0N4WTC1_HAEPC</name>
<keyword evidence="8" id="KW-0464">Manganese</keyword>
<proteinExistence type="predicted"/>
<dbReference type="PROSITE" id="PS00107">
    <property type="entry name" value="PROTEIN_KINASE_ATP"/>
    <property type="match status" value="1"/>
</dbReference>
<evidence type="ECO:0000313" key="14">
    <source>
        <dbReference type="WBParaSite" id="HPLM_0001482901-mRNA-1"/>
    </source>
</evidence>
<reference evidence="12 13" key="2">
    <citation type="submission" date="2018-11" db="EMBL/GenBank/DDBJ databases">
        <authorList>
            <consortium name="Pathogen Informatics"/>
        </authorList>
    </citation>
    <scope>NUCLEOTIDE SEQUENCE [LARGE SCALE GENOMIC DNA]</scope>
    <source>
        <strain evidence="12 13">MHpl1</strain>
    </source>
</reference>
<evidence type="ECO:0000256" key="1">
    <source>
        <dbReference type="ARBA" id="ARBA00001936"/>
    </source>
</evidence>
<dbReference type="InterPro" id="IPR008266">
    <property type="entry name" value="Tyr_kinase_AS"/>
</dbReference>
<feature type="domain" description="Protein kinase" evidence="11">
    <location>
        <begin position="85"/>
        <end position="355"/>
    </location>
</feature>
<dbReference type="Proteomes" id="UP000268014">
    <property type="component" value="Unassembled WGS sequence"/>
</dbReference>
<evidence type="ECO:0000256" key="9">
    <source>
        <dbReference type="PROSITE-ProRule" id="PRU10141"/>
    </source>
</evidence>
<dbReference type="InterPro" id="IPR050940">
    <property type="entry name" value="Actin_reg-Ser/Thr_kinase"/>
</dbReference>
<dbReference type="AlphaFoldDB" id="A0A0N4WTC1"/>
<dbReference type="WBParaSite" id="HPLM_0001482901-mRNA-1">
    <property type="protein sequence ID" value="HPLM_0001482901-mRNA-1"/>
    <property type="gene ID" value="HPLM_0001482901"/>
</dbReference>
<evidence type="ECO:0000256" key="10">
    <source>
        <dbReference type="SAM" id="MobiDB-lite"/>
    </source>
</evidence>
<dbReference type="GO" id="GO:0005634">
    <property type="term" value="C:nucleus"/>
    <property type="evidence" value="ECO:0007669"/>
    <property type="project" value="TreeGrafter"/>
</dbReference>
<evidence type="ECO:0000259" key="11">
    <source>
        <dbReference type="PROSITE" id="PS50011"/>
    </source>
</evidence>